<feature type="active site" description="Proton acceptor" evidence="12">
    <location>
        <position position="8"/>
    </location>
</feature>
<evidence type="ECO:0000256" key="4">
    <source>
        <dbReference type="ARBA" id="ARBA00009667"/>
    </source>
</evidence>
<dbReference type="NCBIfam" id="TIGR00007">
    <property type="entry name" value="1-(5-phosphoribosyl)-5-[(5-phosphoribosylamino)methylideneamino]imidazole-4-carboxamide isomerase"/>
    <property type="match status" value="1"/>
</dbReference>
<evidence type="ECO:0000256" key="8">
    <source>
        <dbReference type="ARBA" id="ARBA00022605"/>
    </source>
</evidence>
<dbReference type="GO" id="GO:0005737">
    <property type="term" value="C:cytoplasm"/>
    <property type="evidence" value="ECO:0007669"/>
    <property type="project" value="UniProtKB-SubCell"/>
</dbReference>
<comment type="pathway">
    <text evidence="3 12 14">Amino-acid biosynthesis; L-histidine biosynthesis; L-histidine from 5-phospho-alpha-D-ribose 1-diphosphate: step 4/9.</text>
</comment>
<dbReference type="EC" id="5.3.1.16" evidence="5 12"/>
<comment type="similarity">
    <text evidence="4 12 13">Belongs to the HisA/HisF family.</text>
</comment>
<dbReference type="GO" id="GO:0000105">
    <property type="term" value="P:L-histidine biosynthetic process"/>
    <property type="evidence" value="ECO:0007669"/>
    <property type="project" value="UniProtKB-UniRule"/>
</dbReference>
<dbReference type="GO" id="GO:0000162">
    <property type="term" value="P:L-tryptophan biosynthetic process"/>
    <property type="evidence" value="ECO:0007669"/>
    <property type="project" value="TreeGrafter"/>
</dbReference>
<dbReference type="InterPro" id="IPR011060">
    <property type="entry name" value="RibuloseP-bd_barrel"/>
</dbReference>
<evidence type="ECO:0000313" key="16">
    <source>
        <dbReference type="Proteomes" id="UP000294545"/>
    </source>
</evidence>
<dbReference type="EMBL" id="SMGQ01000011">
    <property type="protein sequence ID" value="TCK98261.1"/>
    <property type="molecule type" value="Genomic_DNA"/>
</dbReference>
<comment type="catalytic activity">
    <reaction evidence="1 12 14">
        <text>1-(5-phospho-beta-D-ribosyl)-5-[(5-phospho-beta-D-ribosylamino)methylideneamino]imidazole-4-carboxamide = 5-[(5-phospho-1-deoxy-D-ribulos-1-ylimino)methylamino]-1-(5-phospho-beta-D-ribosyl)imidazole-4-carboxamide</text>
        <dbReference type="Rhea" id="RHEA:15469"/>
        <dbReference type="ChEBI" id="CHEBI:58435"/>
        <dbReference type="ChEBI" id="CHEBI:58525"/>
        <dbReference type="EC" id="5.3.1.16"/>
    </reaction>
</comment>
<evidence type="ECO:0000256" key="7">
    <source>
        <dbReference type="ARBA" id="ARBA00022490"/>
    </source>
</evidence>
<dbReference type="InterPro" id="IPR044524">
    <property type="entry name" value="Isoase_HisA-like"/>
</dbReference>
<dbReference type="SUPFAM" id="SSF51366">
    <property type="entry name" value="Ribulose-phoshate binding barrel"/>
    <property type="match status" value="1"/>
</dbReference>
<dbReference type="InterPro" id="IPR013785">
    <property type="entry name" value="Aldolase_TIM"/>
</dbReference>
<name>A0A4V2Q1N2_9FIRM</name>
<dbReference type="HAMAP" id="MF_01014">
    <property type="entry name" value="HisA"/>
    <property type="match status" value="1"/>
</dbReference>
<keyword evidence="9 12" id="KW-0368">Histidine biosynthesis</keyword>
<organism evidence="15 16">
    <name type="scientific">Natranaerovirga hydrolytica</name>
    <dbReference type="NCBI Taxonomy" id="680378"/>
    <lineage>
        <taxon>Bacteria</taxon>
        <taxon>Bacillati</taxon>
        <taxon>Bacillota</taxon>
        <taxon>Clostridia</taxon>
        <taxon>Lachnospirales</taxon>
        <taxon>Natranaerovirgaceae</taxon>
        <taxon>Natranaerovirga</taxon>
    </lineage>
</organism>
<dbReference type="PANTHER" id="PTHR43090">
    <property type="entry name" value="1-(5-PHOSPHORIBOSYL)-5-[(5-PHOSPHORIBOSYLAMINO)METHYLIDENEAMINO] IMIDAZOLE-4-CARBOXAMIDE ISOMERASE"/>
    <property type="match status" value="1"/>
</dbReference>
<evidence type="ECO:0000256" key="11">
    <source>
        <dbReference type="ARBA" id="ARBA00030547"/>
    </source>
</evidence>
<keyword evidence="7 12" id="KW-0963">Cytoplasm</keyword>
<dbReference type="Pfam" id="PF00977">
    <property type="entry name" value="His_biosynth"/>
    <property type="match status" value="1"/>
</dbReference>
<dbReference type="GO" id="GO:0003949">
    <property type="term" value="F:1-(5-phosphoribosyl)-5-[(5-phosphoribosylamino)methylideneamino]imidazole-4-carboxamide isomerase activity"/>
    <property type="evidence" value="ECO:0007669"/>
    <property type="project" value="UniProtKB-UniRule"/>
</dbReference>
<dbReference type="NCBIfam" id="NF010112">
    <property type="entry name" value="PRK13585.1"/>
    <property type="match status" value="1"/>
</dbReference>
<keyword evidence="10 12" id="KW-0413">Isomerase</keyword>
<dbReference type="AlphaFoldDB" id="A0A4V2Q1N2"/>
<evidence type="ECO:0000256" key="9">
    <source>
        <dbReference type="ARBA" id="ARBA00023102"/>
    </source>
</evidence>
<evidence type="ECO:0000256" key="14">
    <source>
        <dbReference type="RuleBase" id="RU003658"/>
    </source>
</evidence>
<feature type="active site" description="Proton donor" evidence="12">
    <location>
        <position position="130"/>
    </location>
</feature>
<comment type="subcellular location">
    <subcellularLocation>
        <location evidence="2 12 14">Cytoplasm</location>
    </subcellularLocation>
</comment>
<dbReference type="PANTHER" id="PTHR43090:SF2">
    <property type="entry name" value="1-(5-PHOSPHORIBOSYL)-5-[(5-PHOSPHORIBOSYLAMINO)METHYLIDENEAMINO] IMIDAZOLE-4-CARBOXAMIDE ISOMERASE"/>
    <property type="match status" value="1"/>
</dbReference>
<dbReference type="Gene3D" id="3.20.20.70">
    <property type="entry name" value="Aldolase class I"/>
    <property type="match status" value="1"/>
</dbReference>
<evidence type="ECO:0000256" key="12">
    <source>
        <dbReference type="HAMAP-Rule" id="MF_01014"/>
    </source>
</evidence>
<accession>A0A4V2Q1N2</accession>
<sequence>MQLYPAIDIKNGQCVRLKQGQFDQMNVYSKNPETIAKKWEDLGGSYIHVVDLDGALAGKSINAQVIEKIVSTVNVPVQVGGGIRTIQDIETKLNLGVDRVIIGTKAVEDPNLVKEAIKLFGADKIVVGIDAKNGLVAVEGWEKVSELTAIDLCKKMEQIGVQTIVYTDIAKDGMLMGPNLEYTGLLALETNLDIIASGGVSSLKDLENLNKVNVQGAIIGKALYTDNIKLDEAVKLFERG</sequence>
<reference evidence="15 16" key="1">
    <citation type="submission" date="2019-03" db="EMBL/GenBank/DDBJ databases">
        <title>Genomic Encyclopedia of Type Strains, Phase IV (KMG-IV): sequencing the most valuable type-strain genomes for metagenomic binning, comparative biology and taxonomic classification.</title>
        <authorList>
            <person name="Goeker M."/>
        </authorList>
    </citation>
    <scope>NUCLEOTIDE SEQUENCE [LARGE SCALE GENOMIC DNA]</scope>
    <source>
        <strain evidence="15 16">DSM 24176</strain>
    </source>
</reference>
<dbReference type="OrthoDB" id="9781903at2"/>
<keyword evidence="16" id="KW-1185">Reference proteome</keyword>
<dbReference type="UniPathway" id="UPA00031">
    <property type="reaction ID" value="UER00009"/>
</dbReference>
<dbReference type="InterPro" id="IPR023016">
    <property type="entry name" value="HisA/PriA"/>
</dbReference>
<dbReference type="FunFam" id="3.20.20.70:FF:000009">
    <property type="entry name" value="1-(5-phosphoribosyl)-5-[(5-phosphoribosylamino)methylideneamino] imidazole-4-carboxamide isomerase"/>
    <property type="match status" value="1"/>
</dbReference>
<evidence type="ECO:0000256" key="5">
    <source>
        <dbReference type="ARBA" id="ARBA00012550"/>
    </source>
</evidence>
<dbReference type="RefSeq" id="WP_132280518.1">
    <property type="nucleotide sequence ID" value="NZ_SMGQ01000011.1"/>
</dbReference>
<evidence type="ECO:0000256" key="10">
    <source>
        <dbReference type="ARBA" id="ARBA00023235"/>
    </source>
</evidence>
<dbReference type="InterPro" id="IPR006063">
    <property type="entry name" value="HisA_bact_arch"/>
</dbReference>
<evidence type="ECO:0000256" key="2">
    <source>
        <dbReference type="ARBA" id="ARBA00004496"/>
    </source>
</evidence>
<keyword evidence="8 12" id="KW-0028">Amino-acid biosynthesis</keyword>
<evidence type="ECO:0000256" key="6">
    <source>
        <dbReference type="ARBA" id="ARBA00018464"/>
    </source>
</evidence>
<proteinExistence type="inferred from homology"/>
<evidence type="ECO:0000256" key="1">
    <source>
        <dbReference type="ARBA" id="ARBA00000901"/>
    </source>
</evidence>
<evidence type="ECO:0000256" key="13">
    <source>
        <dbReference type="RuleBase" id="RU003657"/>
    </source>
</evidence>
<dbReference type="CDD" id="cd04732">
    <property type="entry name" value="HisA"/>
    <property type="match status" value="1"/>
</dbReference>
<evidence type="ECO:0000256" key="3">
    <source>
        <dbReference type="ARBA" id="ARBA00005133"/>
    </source>
</evidence>
<gene>
    <name evidence="12" type="primary">hisA</name>
    <name evidence="15" type="ORF">EDC19_0681</name>
</gene>
<evidence type="ECO:0000313" key="15">
    <source>
        <dbReference type="EMBL" id="TCK98261.1"/>
    </source>
</evidence>
<comment type="caution">
    <text evidence="15">The sequence shown here is derived from an EMBL/GenBank/DDBJ whole genome shotgun (WGS) entry which is preliminary data.</text>
</comment>
<dbReference type="Proteomes" id="UP000294545">
    <property type="component" value="Unassembled WGS sequence"/>
</dbReference>
<protein>
    <recommendedName>
        <fullName evidence="6 12">1-(5-phosphoribosyl)-5-[(5-phosphoribosylamino)methylideneamino] imidazole-4-carboxamide isomerase</fullName>
        <ecNumber evidence="5 12">5.3.1.16</ecNumber>
    </recommendedName>
    <alternativeName>
        <fullName evidence="11 12">Phosphoribosylformimino-5-aminoimidazole carboxamide ribotide isomerase</fullName>
    </alternativeName>
</protein>
<dbReference type="InterPro" id="IPR006062">
    <property type="entry name" value="His_biosynth"/>
</dbReference>